<dbReference type="EMBL" id="PCXQ01000004">
    <property type="protein sequence ID" value="PJE51042.1"/>
    <property type="molecule type" value="Genomic_DNA"/>
</dbReference>
<evidence type="ECO:0000256" key="1">
    <source>
        <dbReference type="SAM" id="MobiDB-lite"/>
    </source>
</evidence>
<evidence type="ECO:0000313" key="2">
    <source>
        <dbReference type="EMBL" id="PJE51042.1"/>
    </source>
</evidence>
<evidence type="ECO:0000313" key="3">
    <source>
        <dbReference type="Proteomes" id="UP000228496"/>
    </source>
</evidence>
<protein>
    <submittedName>
        <fullName evidence="2">Uncharacterized protein</fullName>
    </submittedName>
</protein>
<comment type="caution">
    <text evidence="2">The sequence shown here is derived from an EMBL/GenBank/DDBJ whole genome shotgun (WGS) entry which is preliminary data.</text>
</comment>
<proteinExistence type="predicted"/>
<name>A0A2J0Q7J0_9BACT</name>
<feature type="compositionally biased region" description="Basic and acidic residues" evidence="1">
    <location>
        <begin position="12"/>
        <end position="27"/>
    </location>
</feature>
<gene>
    <name evidence="2" type="ORF">COV29_02090</name>
</gene>
<accession>A0A2J0Q7J0</accession>
<dbReference type="Proteomes" id="UP000228496">
    <property type="component" value="Unassembled WGS sequence"/>
</dbReference>
<organism evidence="2 3">
    <name type="scientific">Candidatus Yanofskybacteria bacterium CG10_big_fil_rev_8_21_14_0_10_36_16</name>
    <dbReference type="NCBI Taxonomy" id="1975096"/>
    <lineage>
        <taxon>Bacteria</taxon>
        <taxon>Candidatus Yanofskyibacteriota</taxon>
    </lineage>
</organism>
<feature type="region of interest" description="Disordered" evidence="1">
    <location>
        <begin position="1"/>
        <end position="27"/>
    </location>
</feature>
<dbReference type="AlphaFoldDB" id="A0A2J0Q7J0"/>
<reference evidence="2 3" key="1">
    <citation type="submission" date="2017-09" db="EMBL/GenBank/DDBJ databases">
        <title>Depth-based differentiation of microbial function through sediment-hosted aquifers and enrichment of novel symbionts in the deep terrestrial subsurface.</title>
        <authorList>
            <person name="Probst A.J."/>
            <person name="Ladd B."/>
            <person name="Jarett J.K."/>
            <person name="Geller-Mcgrath D.E."/>
            <person name="Sieber C.M."/>
            <person name="Emerson J.B."/>
            <person name="Anantharaman K."/>
            <person name="Thomas B.C."/>
            <person name="Malmstrom R."/>
            <person name="Stieglmeier M."/>
            <person name="Klingl A."/>
            <person name="Woyke T."/>
            <person name="Ryan C.M."/>
            <person name="Banfield J.F."/>
        </authorList>
    </citation>
    <scope>NUCLEOTIDE SEQUENCE [LARGE SCALE GENOMIC DNA]</scope>
    <source>
        <strain evidence="2">CG10_big_fil_rev_8_21_14_0_10_36_16</strain>
    </source>
</reference>
<sequence length="66" mass="7412">MSLLKGNYNLPKKKEGKEKKDREKDKSLEEEFEAAALKKLGGSITFVKKGKGFVHGTKTKENKGEE</sequence>